<dbReference type="EMBL" id="CP027657">
    <property type="protein sequence ID" value="AVO54027.1"/>
    <property type="molecule type" value="Genomic_DNA"/>
</dbReference>
<protein>
    <recommendedName>
        <fullName evidence="6">FecR family protein</fullName>
    </recommendedName>
</protein>
<dbReference type="Gene3D" id="3.55.50.30">
    <property type="match status" value="1"/>
</dbReference>
<dbReference type="Pfam" id="PF16344">
    <property type="entry name" value="FecR_C"/>
    <property type="match status" value="1"/>
</dbReference>
<dbReference type="GO" id="GO:0016989">
    <property type="term" value="F:sigma factor antagonist activity"/>
    <property type="evidence" value="ECO:0007669"/>
    <property type="project" value="TreeGrafter"/>
</dbReference>
<name>A0A2R3QQH5_ECTME</name>
<dbReference type="InterPro" id="IPR032623">
    <property type="entry name" value="FecR_N"/>
</dbReference>
<evidence type="ECO:0000259" key="2">
    <source>
        <dbReference type="Pfam" id="PF16220"/>
    </source>
</evidence>
<evidence type="ECO:0000313" key="4">
    <source>
        <dbReference type="EMBL" id="AVO54027.1"/>
    </source>
</evidence>
<dbReference type="Proteomes" id="UP000238327">
    <property type="component" value="Chromosome"/>
</dbReference>
<dbReference type="OrthoDB" id="8641865at2"/>
<dbReference type="PANTHER" id="PTHR30273">
    <property type="entry name" value="PERIPLASMIC SIGNAL SENSOR AND SIGMA FACTOR ACTIVATOR FECR-RELATED"/>
    <property type="match status" value="1"/>
</dbReference>
<proteinExistence type="predicted"/>
<gene>
    <name evidence="4" type="ORF">C7A17_15060</name>
</gene>
<dbReference type="InterPro" id="IPR012373">
    <property type="entry name" value="Ferrdict_sens_TM"/>
</dbReference>
<feature type="domain" description="FecR N-terminal" evidence="2">
    <location>
        <begin position="9"/>
        <end position="50"/>
    </location>
</feature>
<dbReference type="PANTHER" id="PTHR30273:SF2">
    <property type="entry name" value="PROTEIN FECR"/>
    <property type="match status" value="1"/>
</dbReference>
<evidence type="ECO:0008006" key="6">
    <source>
        <dbReference type="Google" id="ProtNLM"/>
    </source>
</evidence>
<dbReference type="PIRSF" id="PIRSF018266">
    <property type="entry name" value="FecR"/>
    <property type="match status" value="1"/>
</dbReference>
<dbReference type="Pfam" id="PF16220">
    <property type="entry name" value="DUF4880"/>
    <property type="match status" value="1"/>
</dbReference>
<evidence type="ECO:0000259" key="1">
    <source>
        <dbReference type="Pfam" id="PF04773"/>
    </source>
</evidence>
<dbReference type="Gene3D" id="2.60.120.1440">
    <property type="match status" value="1"/>
</dbReference>
<organism evidence="4 5">
    <name type="scientific">Ectopseudomonas mendocina</name>
    <name type="common">Pseudomonas mendocina</name>
    <dbReference type="NCBI Taxonomy" id="300"/>
    <lineage>
        <taxon>Bacteria</taxon>
        <taxon>Pseudomonadati</taxon>
        <taxon>Pseudomonadota</taxon>
        <taxon>Gammaproteobacteria</taxon>
        <taxon>Pseudomonadales</taxon>
        <taxon>Pseudomonadaceae</taxon>
        <taxon>Ectopseudomonas</taxon>
    </lineage>
</organism>
<dbReference type="RefSeq" id="WP_106738773.1">
    <property type="nucleotide sequence ID" value="NZ_CP027657.1"/>
</dbReference>
<evidence type="ECO:0000313" key="5">
    <source>
        <dbReference type="Proteomes" id="UP000238327"/>
    </source>
</evidence>
<dbReference type="InterPro" id="IPR032508">
    <property type="entry name" value="FecR_C"/>
</dbReference>
<sequence>MNEPDLRSQAREWLVLLNSGRASAAEREAAERWRQISAEHASALAEVERLWGLLGHVERPAAVVQPLPRRVRRWPLPLATAACLLLALWLAPPGWHADVRTEVGEIREVTLEDGSLLHLNGATALDWNANAEGQRRVRLYRGQVDFQVAADASHPFIIEAGDARIRVTGTRFDVNLLGEQVMLAVSEGHVQVSDADGNERAVQAGEQVTWLAGRLQPLQPLDAARALAWQRGRLVFRDRPLTEVFEELERQQAQRVLFLDGQARELKVTGVFALNDPQAVLRAIETALPVKLTRLPGVLLVSSKG</sequence>
<accession>A0A2R3QQH5</accession>
<evidence type="ECO:0000259" key="3">
    <source>
        <dbReference type="Pfam" id="PF16344"/>
    </source>
</evidence>
<reference evidence="4 5" key="1">
    <citation type="submission" date="2018-03" db="EMBL/GenBank/DDBJ databases">
        <title>Complete genome sequence and methylome analysis of Pseudomonas mendocina NEB 698.</title>
        <authorList>
            <person name="Morgan R.D."/>
        </authorList>
    </citation>
    <scope>NUCLEOTIDE SEQUENCE [LARGE SCALE GENOMIC DNA]</scope>
    <source>
        <strain evidence="4 5">NEB698</strain>
    </source>
</reference>
<feature type="domain" description="Protein FecR C-terminal" evidence="3">
    <location>
        <begin position="233"/>
        <end position="291"/>
    </location>
</feature>
<dbReference type="InterPro" id="IPR006860">
    <property type="entry name" value="FecR"/>
</dbReference>
<dbReference type="Pfam" id="PF04773">
    <property type="entry name" value="FecR"/>
    <property type="match status" value="1"/>
</dbReference>
<feature type="domain" description="FecR protein" evidence="1">
    <location>
        <begin position="98"/>
        <end position="191"/>
    </location>
</feature>
<dbReference type="AlphaFoldDB" id="A0A2R3QQH5"/>